<gene>
    <name evidence="3" type="ORF">ACFQY0_09990</name>
</gene>
<dbReference type="InterPro" id="IPR036873">
    <property type="entry name" value="Rhodanese-like_dom_sf"/>
</dbReference>
<dbReference type="Pfam" id="PF00581">
    <property type="entry name" value="Rhodanese"/>
    <property type="match status" value="2"/>
</dbReference>
<dbReference type="CDD" id="cd07724">
    <property type="entry name" value="POD-like_MBL-fold"/>
    <property type="match status" value="1"/>
</dbReference>
<evidence type="ECO:0000256" key="1">
    <source>
        <dbReference type="ARBA" id="ARBA00022723"/>
    </source>
</evidence>
<dbReference type="RefSeq" id="WP_379711852.1">
    <property type="nucleotide sequence ID" value="NZ_JBHTBS010000004.1"/>
</dbReference>
<organism evidence="3 4">
    <name type="scientific">Haloferula chungangensis</name>
    <dbReference type="NCBI Taxonomy" id="1048331"/>
    <lineage>
        <taxon>Bacteria</taxon>
        <taxon>Pseudomonadati</taxon>
        <taxon>Verrucomicrobiota</taxon>
        <taxon>Verrucomicrobiia</taxon>
        <taxon>Verrucomicrobiales</taxon>
        <taxon>Verrucomicrobiaceae</taxon>
        <taxon>Haloferula</taxon>
    </lineage>
</organism>
<dbReference type="CDD" id="cd00158">
    <property type="entry name" value="RHOD"/>
    <property type="match status" value="2"/>
</dbReference>
<dbReference type="InterPro" id="IPR001279">
    <property type="entry name" value="Metallo-B-lactamas"/>
</dbReference>
<dbReference type="SUPFAM" id="SSF56281">
    <property type="entry name" value="Metallo-hydrolase/oxidoreductase"/>
    <property type="match status" value="1"/>
</dbReference>
<dbReference type="InterPro" id="IPR044528">
    <property type="entry name" value="POD-like_MBL-fold"/>
</dbReference>
<sequence length="461" mass="50453">MSVIIERIQTEGIAELSYLIGDDSRGTAAVIDPRADVDVYIDLARKNELCISHIFETHIHADLISGARELAARSGSAKIHASIEGDADYGFDVAGVRDGDRFDFGDVILTARHTPGHTPEHLSYEAAEKGKDRPFAVFTGDSLFVNSAGRPDLLGKDADKLASQLYDTLFDYFAKLDDGVIIHPSHGAGSPCGAAIGDRLESTIGYEKRFNPYFQKTDRDEFIEHALGTAPPEPTYYKRMKKVNAEGPEVLGHLPRLRALTLEDFKQELETGKSILIDTRDALAFGGGHMEGALNIGASPMLTVWAGWLLDPDQDILLVLSKDADAETLSRYFQRSGYTRFAGYLVGGIASWEKAGLPLSFVPQMTVHEVDSCSDDVQVIDVRSPSEWESGHIPCANHLFLPEIPEKCARFDRERPALTYCASGYRASLAASLLLKQGFTDVRTMPGSWSAWQSAGLPTSL</sequence>
<dbReference type="SUPFAM" id="SSF52821">
    <property type="entry name" value="Rhodanese/Cell cycle control phosphatase"/>
    <property type="match status" value="2"/>
</dbReference>
<dbReference type="PROSITE" id="PS50206">
    <property type="entry name" value="RHODANESE_3"/>
    <property type="match status" value="2"/>
</dbReference>
<dbReference type="InterPro" id="IPR036866">
    <property type="entry name" value="RibonucZ/Hydroxyglut_hydro"/>
</dbReference>
<keyword evidence="4" id="KW-1185">Reference proteome</keyword>
<dbReference type="Pfam" id="PF00753">
    <property type="entry name" value="Lactamase_B"/>
    <property type="match status" value="1"/>
</dbReference>
<evidence type="ECO:0000313" key="3">
    <source>
        <dbReference type="EMBL" id="MFC7337506.1"/>
    </source>
</evidence>
<dbReference type="InterPro" id="IPR051682">
    <property type="entry name" value="Mito_Persulfide_Diox"/>
</dbReference>
<dbReference type="Gene3D" id="3.40.250.10">
    <property type="entry name" value="Rhodanese-like domain"/>
    <property type="match status" value="2"/>
</dbReference>
<dbReference type="PANTHER" id="PTHR43084">
    <property type="entry name" value="PERSULFIDE DIOXYGENASE ETHE1"/>
    <property type="match status" value="1"/>
</dbReference>
<feature type="domain" description="Rhodanese" evidence="2">
    <location>
        <begin position="373"/>
        <end position="461"/>
    </location>
</feature>
<dbReference type="Gene3D" id="3.60.15.10">
    <property type="entry name" value="Ribonuclease Z/Hydroxyacylglutathione hydrolase-like"/>
    <property type="match status" value="1"/>
</dbReference>
<evidence type="ECO:0000259" key="2">
    <source>
        <dbReference type="PROSITE" id="PS50206"/>
    </source>
</evidence>
<keyword evidence="1" id="KW-0479">Metal-binding</keyword>
<dbReference type="InterPro" id="IPR001763">
    <property type="entry name" value="Rhodanese-like_dom"/>
</dbReference>
<feature type="domain" description="Rhodanese" evidence="2">
    <location>
        <begin position="270"/>
        <end position="361"/>
    </location>
</feature>
<dbReference type="SMART" id="SM00450">
    <property type="entry name" value="RHOD"/>
    <property type="match status" value="2"/>
</dbReference>
<accession>A0ABW2L8V2</accession>
<dbReference type="EMBL" id="JBHTBS010000004">
    <property type="protein sequence ID" value="MFC7337506.1"/>
    <property type="molecule type" value="Genomic_DNA"/>
</dbReference>
<dbReference type="Proteomes" id="UP001596472">
    <property type="component" value="Unassembled WGS sequence"/>
</dbReference>
<dbReference type="SMART" id="SM00849">
    <property type="entry name" value="Lactamase_B"/>
    <property type="match status" value="1"/>
</dbReference>
<dbReference type="PANTHER" id="PTHR43084:SF1">
    <property type="entry name" value="PERSULFIDE DIOXYGENASE ETHE1, MITOCHONDRIAL"/>
    <property type="match status" value="1"/>
</dbReference>
<evidence type="ECO:0000313" key="4">
    <source>
        <dbReference type="Proteomes" id="UP001596472"/>
    </source>
</evidence>
<proteinExistence type="predicted"/>
<name>A0ABW2L8V2_9BACT</name>
<reference evidence="4" key="1">
    <citation type="journal article" date="2019" name="Int. J. Syst. Evol. Microbiol.">
        <title>The Global Catalogue of Microorganisms (GCM) 10K type strain sequencing project: providing services to taxonomists for standard genome sequencing and annotation.</title>
        <authorList>
            <consortium name="The Broad Institute Genomics Platform"/>
            <consortium name="The Broad Institute Genome Sequencing Center for Infectious Disease"/>
            <person name="Wu L."/>
            <person name="Ma J."/>
        </authorList>
    </citation>
    <scope>NUCLEOTIDE SEQUENCE [LARGE SCALE GENOMIC DNA]</scope>
    <source>
        <strain evidence="4">CGMCC 4.1467</strain>
    </source>
</reference>
<protein>
    <submittedName>
        <fullName evidence="3">Rhodanese-like domain-containing protein</fullName>
    </submittedName>
</protein>
<comment type="caution">
    <text evidence="3">The sequence shown here is derived from an EMBL/GenBank/DDBJ whole genome shotgun (WGS) entry which is preliminary data.</text>
</comment>